<accession>A0AAV3YHA8</accession>
<comment type="caution">
    <text evidence="1">The sequence shown here is derived from an EMBL/GenBank/DDBJ whole genome shotgun (WGS) entry which is preliminary data.</text>
</comment>
<protein>
    <submittedName>
        <fullName evidence="1">Uncharacterized protein</fullName>
    </submittedName>
</protein>
<reference evidence="1 2" key="1">
    <citation type="journal article" date="2021" name="Elife">
        <title>Chloroplast acquisition without the gene transfer in kleptoplastic sea slugs, Plakobranchus ocellatus.</title>
        <authorList>
            <person name="Maeda T."/>
            <person name="Takahashi S."/>
            <person name="Yoshida T."/>
            <person name="Shimamura S."/>
            <person name="Takaki Y."/>
            <person name="Nagai Y."/>
            <person name="Toyoda A."/>
            <person name="Suzuki Y."/>
            <person name="Arimoto A."/>
            <person name="Ishii H."/>
            <person name="Satoh N."/>
            <person name="Nishiyama T."/>
            <person name="Hasebe M."/>
            <person name="Maruyama T."/>
            <person name="Minagawa J."/>
            <person name="Obokata J."/>
            <person name="Shigenobu S."/>
        </authorList>
    </citation>
    <scope>NUCLEOTIDE SEQUENCE [LARGE SCALE GENOMIC DNA]</scope>
</reference>
<name>A0AAV3YHA8_9GAST</name>
<proteinExistence type="predicted"/>
<keyword evidence="2" id="KW-1185">Reference proteome</keyword>
<dbReference type="EMBL" id="BLXT01000924">
    <property type="protein sequence ID" value="GFN81398.1"/>
    <property type="molecule type" value="Genomic_DNA"/>
</dbReference>
<dbReference type="AlphaFoldDB" id="A0AAV3YHA8"/>
<evidence type="ECO:0000313" key="1">
    <source>
        <dbReference type="EMBL" id="GFN81398.1"/>
    </source>
</evidence>
<gene>
    <name evidence="1" type="ORF">PoB_000790400</name>
</gene>
<organism evidence="1 2">
    <name type="scientific">Plakobranchus ocellatus</name>
    <dbReference type="NCBI Taxonomy" id="259542"/>
    <lineage>
        <taxon>Eukaryota</taxon>
        <taxon>Metazoa</taxon>
        <taxon>Spiralia</taxon>
        <taxon>Lophotrochozoa</taxon>
        <taxon>Mollusca</taxon>
        <taxon>Gastropoda</taxon>
        <taxon>Heterobranchia</taxon>
        <taxon>Euthyneura</taxon>
        <taxon>Panpulmonata</taxon>
        <taxon>Sacoglossa</taxon>
        <taxon>Placobranchoidea</taxon>
        <taxon>Plakobranchidae</taxon>
        <taxon>Plakobranchus</taxon>
    </lineage>
</organism>
<dbReference type="Proteomes" id="UP000735302">
    <property type="component" value="Unassembled WGS sequence"/>
</dbReference>
<sequence>MVPSSYTLTFYLGHGSWGLGATVDSEPALRSAGIVLLLVRARHGVSTLWEHENLISLCSIKTCNTKLNHSKYCKSVYLLVCLLVWSAVSADACRYLNIQMAPFSLSKPLFLSFGAQGTPYLIPCAGRATVFENNIIGPSATYNNM</sequence>
<evidence type="ECO:0000313" key="2">
    <source>
        <dbReference type="Proteomes" id="UP000735302"/>
    </source>
</evidence>